<dbReference type="FunCoup" id="A0A7M7PSI8">
    <property type="interactions" value="1987"/>
</dbReference>
<reference evidence="13" key="1">
    <citation type="submission" date="2015-02" db="EMBL/GenBank/DDBJ databases">
        <title>Genome sequencing for Strongylocentrotus purpuratus.</title>
        <authorList>
            <person name="Murali S."/>
            <person name="Liu Y."/>
            <person name="Vee V."/>
            <person name="English A."/>
            <person name="Wang M."/>
            <person name="Skinner E."/>
            <person name="Han Y."/>
            <person name="Muzny D.M."/>
            <person name="Worley K.C."/>
            <person name="Gibbs R.A."/>
        </authorList>
    </citation>
    <scope>NUCLEOTIDE SEQUENCE</scope>
</reference>
<dbReference type="OrthoDB" id="1690618at2759"/>
<dbReference type="AlphaFoldDB" id="A0A7M7PSI8"/>
<evidence type="ECO:0000256" key="8">
    <source>
        <dbReference type="SAM" id="MobiDB-lite"/>
    </source>
</evidence>
<dbReference type="InterPro" id="IPR001005">
    <property type="entry name" value="SANT/Myb"/>
</dbReference>
<evidence type="ECO:0000256" key="2">
    <source>
        <dbReference type="ARBA" id="ARBA00022490"/>
    </source>
</evidence>
<dbReference type="EnsemblMetazoa" id="XM_031000232">
    <property type="protein sequence ID" value="XP_030856092"/>
    <property type="gene ID" value="LOC583525"/>
</dbReference>
<feature type="domain" description="Myb-like" evidence="10">
    <location>
        <begin position="571"/>
        <end position="617"/>
    </location>
</feature>
<dbReference type="InterPro" id="IPR018253">
    <property type="entry name" value="DnaJ_domain_CS"/>
</dbReference>
<dbReference type="GeneID" id="583525"/>
<name>A0A7M7PSI8_STRPU</name>
<reference evidence="12" key="2">
    <citation type="submission" date="2021-01" db="UniProtKB">
        <authorList>
            <consortium name="EnsemblMetazoa"/>
        </authorList>
    </citation>
    <scope>IDENTIFICATION</scope>
</reference>
<dbReference type="PROSITE" id="PS51293">
    <property type="entry name" value="SANT"/>
    <property type="match status" value="1"/>
</dbReference>
<evidence type="ECO:0000256" key="5">
    <source>
        <dbReference type="ARBA" id="ARBA00023186"/>
    </source>
</evidence>
<dbReference type="PANTHER" id="PTHR43999">
    <property type="entry name" value="DNAJ HOMOLOG SUBFAMILY C MEMBER 2"/>
    <property type="match status" value="1"/>
</dbReference>
<dbReference type="CDD" id="cd06257">
    <property type="entry name" value="DnaJ"/>
    <property type="match status" value="1"/>
</dbReference>
<dbReference type="Pfam" id="PF21884">
    <property type="entry name" value="ZUO1-like_ZHD"/>
    <property type="match status" value="1"/>
</dbReference>
<evidence type="ECO:0000256" key="1">
    <source>
        <dbReference type="ARBA" id="ARBA00004496"/>
    </source>
</evidence>
<dbReference type="Proteomes" id="UP000007110">
    <property type="component" value="Unassembled WGS sequence"/>
</dbReference>
<dbReference type="PROSITE" id="PS50076">
    <property type="entry name" value="DNAJ_2"/>
    <property type="match status" value="1"/>
</dbReference>
<feature type="region of interest" description="Disordered" evidence="8">
    <location>
        <begin position="48"/>
        <end position="76"/>
    </location>
</feature>
<dbReference type="InterPro" id="IPR017884">
    <property type="entry name" value="SANT_dom"/>
</dbReference>
<dbReference type="Pfam" id="PF00249">
    <property type="entry name" value="Myb_DNA-binding"/>
    <property type="match status" value="1"/>
</dbReference>
<keyword evidence="4" id="KW-0010">Activator</keyword>
<keyword evidence="7" id="KW-0175">Coiled coil</keyword>
<dbReference type="GO" id="GO:0043022">
    <property type="term" value="F:ribosome binding"/>
    <property type="evidence" value="ECO:0000318"/>
    <property type="project" value="GO_Central"/>
</dbReference>
<dbReference type="CTD" id="27000"/>
<organism evidence="12 13">
    <name type="scientific">Strongylocentrotus purpuratus</name>
    <name type="common">Purple sea urchin</name>
    <dbReference type="NCBI Taxonomy" id="7668"/>
    <lineage>
        <taxon>Eukaryota</taxon>
        <taxon>Metazoa</taxon>
        <taxon>Echinodermata</taxon>
        <taxon>Eleutherozoa</taxon>
        <taxon>Echinozoa</taxon>
        <taxon>Echinoidea</taxon>
        <taxon>Euechinoidea</taxon>
        <taxon>Echinacea</taxon>
        <taxon>Camarodonta</taxon>
        <taxon>Echinidea</taxon>
        <taxon>Strongylocentrotidae</taxon>
        <taxon>Strongylocentrotus</taxon>
    </lineage>
</organism>
<dbReference type="InParanoid" id="A0A7M7PSI8"/>
<dbReference type="SMART" id="SM00271">
    <property type="entry name" value="DnaJ"/>
    <property type="match status" value="1"/>
</dbReference>
<evidence type="ECO:0000313" key="12">
    <source>
        <dbReference type="EnsemblMetazoa" id="XP_030856092"/>
    </source>
</evidence>
<dbReference type="Gene3D" id="1.10.10.60">
    <property type="entry name" value="Homeodomain-like"/>
    <property type="match status" value="2"/>
</dbReference>
<dbReference type="RefSeq" id="XP_030856092.1">
    <property type="nucleotide sequence ID" value="XM_031000232.1"/>
</dbReference>
<dbReference type="KEGG" id="spu:583525"/>
<sequence length="635" mass="72940">MVMLLLPPAISDTDETEIYGTLTAPTSVQIEPVGRWFEVRLHRQRNHLSTSYTESLPSDDDEEESAEEDLYDDDEDDAMLQTLDPKEYKDHDHYAILGLSKLRYKATQHDIKKAHKRKVLKHHPDKRDDRKTRVRKSGDDDYFSCITKAYEILGNLVRRRAYDSVDPEFDNDVPPNNQQSKDKFFKTFTDPFKRNARWSIKKPVPDLGDDKSTYKDVNNFYNFWYDFQSWREFSYLDEEEKEKGECREERRWIDKQNRAERQRRKKEENARMRSLIDNAYACDPRIKRFKDEEKERKASEKRAKQEAVKAAAMEKERERLAVLEAERLAKEKEAEEAKAKAQAAKKGKEALKKAMRKERKALRETCKKHGYFAPEDGLVKAMEDMEKLCERLSLVRLKEVNERFSKADEEEQSKAVFEEEVAALTAETERAHQEELRKQQELLASSKAGDGGDGSKGGKAWSEGDTQLLIKAANIFPPGTSSRYEVIANYINNHSTSGSNRAAKDIINKTKNLQRLDGGMKAAANEKAFEKFQQATGAKLKKSDEAPPSENFEGGEGAAAPAAAVEGPKAWQTDEQKRLEQALKTFPASATDRWDKISEAVPTRTKKECMKRYKELVEMVKAKKAAQAQVKAKKP</sequence>
<dbReference type="CDD" id="cd23953">
    <property type="entry name" value="zuotin_NTD"/>
    <property type="match status" value="1"/>
</dbReference>
<dbReference type="FunFam" id="1.10.10.60:FF:000180">
    <property type="entry name" value="DnaJ (Hsp40) homolog, subfamily C, member 2"/>
    <property type="match status" value="1"/>
</dbReference>
<evidence type="ECO:0000259" key="9">
    <source>
        <dbReference type="PROSITE" id="PS50076"/>
    </source>
</evidence>
<evidence type="ECO:0000313" key="13">
    <source>
        <dbReference type="Proteomes" id="UP000007110"/>
    </source>
</evidence>
<dbReference type="InterPro" id="IPR044634">
    <property type="entry name" value="Zuotin/DnaJC2"/>
</dbReference>
<protein>
    <recommendedName>
        <fullName evidence="14">DnaJ homolog subfamily C member 2</fullName>
    </recommendedName>
</protein>
<feature type="compositionally biased region" description="Acidic residues" evidence="8">
    <location>
        <begin position="57"/>
        <end position="76"/>
    </location>
</feature>
<dbReference type="SMART" id="SM00717">
    <property type="entry name" value="SANT"/>
    <property type="match status" value="2"/>
</dbReference>
<feature type="compositionally biased region" description="Basic residues" evidence="8">
    <location>
        <begin position="112"/>
        <end position="124"/>
    </location>
</feature>
<evidence type="ECO:0000256" key="6">
    <source>
        <dbReference type="ARBA" id="ARBA00023242"/>
    </source>
</evidence>
<keyword evidence="6" id="KW-0539">Nucleus</keyword>
<dbReference type="Gene3D" id="1.10.8.840">
    <property type="entry name" value="Ribosome-associated complex head domain"/>
    <property type="match status" value="1"/>
</dbReference>
<feature type="domain" description="SANT" evidence="11">
    <location>
        <begin position="566"/>
        <end position="621"/>
    </location>
</feature>
<keyword evidence="2" id="KW-0963">Cytoplasm</keyword>
<dbReference type="CDD" id="cd00167">
    <property type="entry name" value="SANT"/>
    <property type="match status" value="1"/>
</dbReference>
<evidence type="ECO:0000259" key="10">
    <source>
        <dbReference type="PROSITE" id="PS50090"/>
    </source>
</evidence>
<comment type="subcellular location">
    <subcellularLocation>
        <location evidence="1">Cytoplasm</location>
    </subcellularLocation>
</comment>
<dbReference type="PROSITE" id="PS50090">
    <property type="entry name" value="MYB_LIKE"/>
    <property type="match status" value="1"/>
</dbReference>
<dbReference type="PANTHER" id="PTHR43999:SF1">
    <property type="entry name" value="DNAJ HOMOLOG SUBFAMILY C MEMBER 2"/>
    <property type="match status" value="1"/>
</dbReference>
<dbReference type="InterPro" id="IPR032003">
    <property type="entry name" value="RAC_head"/>
</dbReference>
<keyword evidence="5" id="KW-0143">Chaperone</keyword>
<feature type="coiled-coil region" evidence="7">
    <location>
        <begin position="407"/>
        <end position="434"/>
    </location>
</feature>
<dbReference type="Pfam" id="PF16717">
    <property type="entry name" value="RAC_head"/>
    <property type="match status" value="1"/>
</dbReference>
<dbReference type="InterPro" id="IPR054076">
    <property type="entry name" value="ZUO1-like_ZHD"/>
</dbReference>
<dbReference type="SUPFAM" id="SSF46689">
    <property type="entry name" value="Homeodomain-like"/>
    <property type="match status" value="1"/>
</dbReference>
<evidence type="ECO:0000256" key="7">
    <source>
        <dbReference type="SAM" id="Coils"/>
    </source>
</evidence>
<feature type="domain" description="J" evidence="9">
    <location>
        <begin position="92"/>
        <end position="166"/>
    </location>
</feature>
<dbReference type="Pfam" id="PF23082">
    <property type="entry name" value="Myb_DNA-binding_2"/>
    <property type="match status" value="1"/>
</dbReference>
<keyword evidence="13" id="KW-1185">Reference proteome</keyword>
<keyword evidence="3" id="KW-0677">Repeat</keyword>
<dbReference type="Gene3D" id="1.10.287.110">
    <property type="entry name" value="DnaJ domain"/>
    <property type="match status" value="1"/>
</dbReference>
<dbReference type="OMA" id="SFWYDFD"/>
<dbReference type="InterPro" id="IPR042569">
    <property type="entry name" value="RAC_head_sf"/>
</dbReference>
<evidence type="ECO:0000259" key="11">
    <source>
        <dbReference type="PROSITE" id="PS51293"/>
    </source>
</evidence>
<dbReference type="Pfam" id="PF00226">
    <property type="entry name" value="DnaJ"/>
    <property type="match status" value="1"/>
</dbReference>
<dbReference type="GO" id="GO:0005829">
    <property type="term" value="C:cytosol"/>
    <property type="evidence" value="ECO:0000318"/>
    <property type="project" value="GO_Central"/>
</dbReference>
<dbReference type="PROSITE" id="PS00636">
    <property type="entry name" value="DNAJ_1"/>
    <property type="match status" value="1"/>
</dbReference>
<dbReference type="GO" id="GO:0051083">
    <property type="term" value="P:'de novo' cotranslational protein folding"/>
    <property type="evidence" value="ECO:0000318"/>
    <property type="project" value="GO_Central"/>
</dbReference>
<feature type="coiled-coil region" evidence="7">
    <location>
        <begin position="313"/>
        <end position="365"/>
    </location>
</feature>
<dbReference type="InterPro" id="IPR001623">
    <property type="entry name" value="DnaJ_domain"/>
</dbReference>
<accession>A0A7M7PSI8</accession>
<evidence type="ECO:0000256" key="3">
    <source>
        <dbReference type="ARBA" id="ARBA00022737"/>
    </source>
</evidence>
<evidence type="ECO:0000256" key="4">
    <source>
        <dbReference type="ARBA" id="ARBA00023159"/>
    </source>
</evidence>
<evidence type="ECO:0008006" key="14">
    <source>
        <dbReference type="Google" id="ProtNLM"/>
    </source>
</evidence>
<feature type="region of interest" description="Disordered" evidence="8">
    <location>
        <begin position="536"/>
        <end position="562"/>
    </location>
</feature>
<dbReference type="GO" id="GO:0006450">
    <property type="term" value="P:regulation of translational fidelity"/>
    <property type="evidence" value="ECO:0007669"/>
    <property type="project" value="InterPro"/>
</dbReference>
<dbReference type="InterPro" id="IPR009057">
    <property type="entry name" value="Homeodomain-like_sf"/>
</dbReference>
<proteinExistence type="predicted"/>
<feature type="region of interest" description="Disordered" evidence="8">
    <location>
        <begin position="112"/>
        <end position="136"/>
    </location>
</feature>
<feature type="compositionally biased region" description="Basic and acidic residues" evidence="8">
    <location>
        <begin position="125"/>
        <end position="136"/>
    </location>
</feature>
<dbReference type="InterPro" id="IPR036869">
    <property type="entry name" value="J_dom_sf"/>
</dbReference>
<dbReference type="SUPFAM" id="SSF46565">
    <property type="entry name" value="Chaperone J-domain"/>
    <property type="match status" value="1"/>
</dbReference>
<dbReference type="GO" id="GO:0030544">
    <property type="term" value="F:Hsp70 protein binding"/>
    <property type="evidence" value="ECO:0000318"/>
    <property type="project" value="GO_Central"/>
</dbReference>